<evidence type="ECO:0000313" key="2">
    <source>
        <dbReference type="EMBL" id="ANJ20844.1"/>
    </source>
</evidence>
<dbReference type="Gene3D" id="3.30.565.10">
    <property type="entry name" value="Histidine kinase-like ATPase, C-terminal domain"/>
    <property type="match status" value="1"/>
</dbReference>
<evidence type="ECO:0000259" key="1">
    <source>
        <dbReference type="Pfam" id="PF02518"/>
    </source>
</evidence>
<dbReference type="InterPro" id="IPR036890">
    <property type="entry name" value="HATPase_C_sf"/>
</dbReference>
<dbReference type="InterPro" id="IPR003594">
    <property type="entry name" value="HATPase_dom"/>
</dbReference>
<dbReference type="SUPFAM" id="SSF55874">
    <property type="entry name" value="ATPase domain of HSP90 chaperone/DNA topoisomerase II/histidine kinase"/>
    <property type="match status" value="1"/>
</dbReference>
<dbReference type="Pfam" id="PF02518">
    <property type="entry name" value="HATPase_c"/>
    <property type="match status" value="1"/>
</dbReference>
<sequence>MEVMNSTEFEQKDVLVGGSGKTGKFTVTDDPHLMSMLSTSLYANPLRTMIQEIMFNAWDAHRMGKCQDKPIDVYLNETTGLIVRDYGPGINPAEIDTIYCSYGNSTKRQDDTQTGGFGLGSKSPYAYNDSFMVTNHHGGKKSMYIMRRVHDENDGGPGYDLVVENVPTEETGLMVTVPFKSNYDRQKAYKYMKEILFLSGIKVNIHYEGSDEEDELVEAESLAPGEFINADEEPCGLYAVYGGVKYEIPTRDEYFENYEFLKKLSHQLGALYIGFKPNSLTPLPNREGLNMRERSIESITEILETIQEHFYSHLIPATKATMMETLQAAKTTSLQPQFIAYKWQRVGDALSMSEMVPPACPIHDLLENRRPEAFSPSMWMSITKLCLKNSRFVAELISFEKFWSLKGLLWAKEFPEYRHWRYNIIDASKKPETINMEDRRDWAKWIIGVQKKIEAITDGDNKPRVKGDSHKLNWMILTNQRRAGKFDHLSGRKKDIVNALARTKKLKIPEKFYDDQLWFQKDGNPFNHTMKHGAVIIAKTAQALNDTSFRFQSLMVPNNPETYGYNSMHWSQWVHNSNIQPIAGFIVHKKKGHYDAVKEMLEMEGYQVIEADEPEVKVRVVKQEDGEEVEVEEKPKGFPIVDVARARWSSNEYVQKPSTYLYCTVSKLESYDRPYSESFVSQVLKYAPKMVMVHNKVQAAKLSKTGCLSFEERVEQIVEDLLADKERIRIMRLHQFMHKNSSLPKELLDNSEVQKIFGVPYLRTAQKEKFNRDREFLNVFIRNRRHHRYYDTDSLGITPKLKDMVTRAFEVADEDDSVVLARKIAKVSNCFDENVLQSMVHQMKPGERKMFAQKIIRFLRTV</sequence>
<reference evidence="2 3" key="1">
    <citation type="journal article" date="2016" name="Curr. Microbiol.">
        <title>Characterization and Complete Genome Sequences of Three N4-Like Roseobacter Phages Isolated from the South China Sea.</title>
        <authorList>
            <person name="Li B."/>
            <person name="Zhang S."/>
            <person name="Long L."/>
            <person name="Huang S."/>
        </authorList>
    </citation>
    <scope>NUCLEOTIDE SEQUENCE [LARGE SCALE GENOMIC DNA]</scope>
</reference>
<dbReference type="EMBL" id="KU885990">
    <property type="protein sequence ID" value="ANJ20844.1"/>
    <property type="molecule type" value="Genomic_DNA"/>
</dbReference>
<proteinExistence type="predicted"/>
<organism evidence="2 3">
    <name type="scientific">Roseobacter phage RD-1410Ws-07</name>
    <dbReference type="NCBI Taxonomy" id="1815985"/>
    <lineage>
        <taxon>Viruses</taxon>
        <taxon>Duplodnaviria</taxon>
        <taxon>Heunggongvirae</taxon>
        <taxon>Uroviricota</taxon>
        <taxon>Caudoviricetes</taxon>
        <taxon>Schitoviridae</taxon>
        <taxon>Rhodovirinae</taxon>
        <taxon>Sanyabayvirus</taxon>
        <taxon>Sanyabayvirus DS1410Ws06</taxon>
    </lineage>
</organism>
<evidence type="ECO:0000313" key="3">
    <source>
        <dbReference type="Proteomes" id="UP000257988"/>
    </source>
</evidence>
<accession>A0A191VYQ8</accession>
<gene>
    <name evidence="2" type="ORF">RDp07_gp33</name>
</gene>
<dbReference type="Proteomes" id="UP000257988">
    <property type="component" value="Segment"/>
</dbReference>
<protein>
    <submittedName>
        <fullName evidence="2">RIIA-like protein</fullName>
    </submittedName>
</protein>
<feature type="domain" description="Histidine kinase/HSP90-like ATPase" evidence="1">
    <location>
        <begin position="44"/>
        <end position="121"/>
    </location>
</feature>
<name>A0A191VYQ8_9CAUD</name>